<name>A0AAW9Q9M9_9BURK</name>
<dbReference type="RefSeq" id="WP_332288890.1">
    <property type="nucleotide sequence ID" value="NZ_JAZIBG010000020.1"/>
</dbReference>
<organism evidence="1 2">
    <name type="scientific">Aquincola agrisoli</name>
    <dbReference type="NCBI Taxonomy" id="3119538"/>
    <lineage>
        <taxon>Bacteria</taxon>
        <taxon>Pseudomonadati</taxon>
        <taxon>Pseudomonadota</taxon>
        <taxon>Betaproteobacteria</taxon>
        <taxon>Burkholderiales</taxon>
        <taxon>Sphaerotilaceae</taxon>
        <taxon>Aquincola</taxon>
    </lineage>
</organism>
<accession>A0AAW9Q9M9</accession>
<evidence type="ECO:0000313" key="2">
    <source>
        <dbReference type="Proteomes" id="UP001336250"/>
    </source>
</evidence>
<reference evidence="1 2" key="1">
    <citation type="submission" date="2024-02" db="EMBL/GenBank/DDBJ databases">
        <title>Genome sequence of Aquincola sp. MAHUQ-54.</title>
        <authorList>
            <person name="Huq M.A."/>
        </authorList>
    </citation>
    <scope>NUCLEOTIDE SEQUENCE [LARGE SCALE GENOMIC DNA]</scope>
    <source>
        <strain evidence="1 2">MAHUQ-54</strain>
    </source>
</reference>
<keyword evidence="2" id="KW-1185">Reference proteome</keyword>
<proteinExistence type="predicted"/>
<evidence type="ECO:0000313" key="1">
    <source>
        <dbReference type="EMBL" id="MEF7613950.1"/>
    </source>
</evidence>
<protein>
    <submittedName>
        <fullName evidence="1">DUF3563 family protein</fullName>
    </submittedName>
</protein>
<dbReference type="Proteomes" id="UP001336250">
    <property type="component" value="Unassembled WGS sequence"/>
</dbReference>
<comment type="caution">
    <text evidence="1">The sequence shown here is derived from an EMBL/GenBank/DDBJ whole genome shotgun (WGS) entry which is preliminary data.</text>
</comment>
<gene>
    <name evidence="1" type="ORF">V4F39_08515</name>
</gene>
<dbReference type="InterPro" id="IPR021946">
    <property type="entry name" value="DUF3563"/>
</dbReference>
<dbReference type="EMBL" id="JAZIBG010000020">
    <property type="protein sequence ID" value="MEF7613950.1"/>
    <property type="molecule type" value="Genomic_DNA"/>
</dbReference>
<sequence length="60" mass="7008">MNTFFQLVNHLFRPDQGAAAREEAYLAESVDIYDLERRMRELDDRRLNPQWGSLVSHGTA</sequence>
<dbReference type="AlphaFoldDB" id="A0AAW9Q9M9"/>
<dbReference type="Pfam" id="PF12086">
    <property type="entry name" value="DUF3563"/>
    <property type="match status" value="1"/>
</dbReference>